<feature type="transmembrane region" description="Helical" evidence="7">
    <location>
        <begin position="105"/>
        <end position="122"/>
    </location>
</feature>
<comment type="similarity">
    <text evidence="2">Belongs to the major facilitator superfamily. Sugar transporter (TC 2.A.1.1) family.</text>
</comment>
<dbReference type="GO" id="GO:0022857">
    <property type="term" value="F:transmembrane transporter activity"/>
    <property type="evidence" value="ECO:0007669"/>
    <property type="project" value="InterPro"/>
</dbReference>
<name>G0QZ96_ICHMU</name>
<evidence type="ECO:0000313" key="9">
    <source>
        <dbReference type="EMBL" id="EGR29453.1"/>
    </source>
</evidence>
<dbReference type="GO" id="GO:0016020">
    <property type="term" value="C:membrane"/>
    <property type="evidence" value="ECO:0007669"/>
    <property type="project" value="UniProtKB-SubCell"/>
</dbReference>
<dbReference type="InterPro" id="IPR005828">
    <property type="entry name" value="MFS_sugar_transport-like"/>
</dbReference>
<dbReference type="InterPro" id="IPR036259">
    <property type="entry name" value="MFS_trans_sf"/>
</dbReference>
<keyword evidence="4 7" id="KW-0812">Transmembrane</keyword>
<keyword evidence="6 7" id="KW-0472">Membrane</keyword>
<dbReference type="Gene3D" id="1.20.1250.20">
    <property type="entry name" value="MFS general substrate transporter like domains"/>
    <property type="match status" value="1"/>
</dbReference>
<dbReference type="RefSeq" id="XP_004030689.1">
    <property type="nucleotide sequence ID" value="XM_004030641.1"/>
</dbReference>
<dbReference type="GeneID" id="14905560"/>
<dbReference type="EMBL" id="GL984142">
    <property type="protein sequence ID" value="EGR29453.1"/>
    <property type="molecule type" value="Genomic_DNA"/>
</dbReference>
<feature type="domain" description="Major facilitator superfamily (MFS) profile" evidence="8">
    <location>
        <begin position="35"/>
        <end position="229"/>
    </location>
</feature>
<dbReference type="InParanoid" id="G0QZ96"/>
<evidence type="ECO:0000256" key="3">
    <source>
        <dbReference type="ARBA" id="ARBA00022448"/>
    </source>
</evidence>
<evidence type="ECO:0000256" key="4">
    <source>
        <dbReference type="ARBA" id="ARBA00022692"/>
    </source>
</evidence>
<feature type="transmembrane region" description="Helical" evidence="7">
    <location>
        <begin position="72"/>
        <end position="93"/>
    </location>
</feature>
<dbReference type="OrthoDB" id="298152at2759"/>
<dbReference type="STRING" id="857967.G0QZ96"/>
<dbReference type="InterPro" id="IPR020846">
    <property type="entry name" value="MFS_dom"/>
</dbReference>
<evidence type="ECO:0000256" key="2">
    <source>
        <dbReference type="ARBA" id="ARBA00010992"/>
    </source>
</evidence>
<dbReference type="PROSITE" id="PS50850">
    <property type="entry name" value="MFS"/>
    <property type="match status" value="1"/>
</dbReference>
<dbReference type="PROSITE" id="PS00217">
    <property type="entry name" value="SUGAR_TRANSPORT_2"/>
    <property type="match status" value="1"/>
</dbReference>
<evidence type="ECO:0000259" key="8">
    <source>
        <dbReference type="PROSITE" id="PS50850"/>
    </source>
</evidence>
<dbReference type="InterPro" id="IPR050814">
    <property type="entry name" value="Myo-inositol_Transporter"/>
</dbReference>
<keyword evidence="10" id="KW-1185">Reference proteome</keyword>
<protein>
    <submittedName>
        <fullName evidence="9">Major facilitator superfamily protein, putative</fullName>
    </submittedName>
</protein>
<sequence>MDSLVLQQEYNNSSINNDNDQKQLHQISRFVFYFMIFHASFTNVLMAYHIGLFNNLSDHLDYIYSWNLEQKILYISLINSLPQFVAAIIALFGGKWAQKHGRRKLLIIFNYISVLGTGVTLIKHTYALVAGRIIIGFSFGIWSTIGPLYTLEVACKKYKGISGVIYSIFFCLGIAFSYIASYGLPSDPKQSQKNNFWRIILGIPAVLDQNEARKTLEKYYQQDIVDFSK</sequence>
<keyword evidence="3" id="KW-0813">Transport</keyword>
<organism evidence="9 10">
    <name type="scientific">Ichthyophthirius multifiliis</name>
    <name type="common">White spot disease agent</name>
    <name type="synonym">Ich</name>
    <dbReference type="NCBI Taxonomy" id="5932"/>
    <lineage>
        <taxon>Eukaryota</taxon>
        <taxon>Sar</taxon>
        <taxon>Alveolata</taxon>
        <taxon>Ciliophora</taxon>
        <taxon>Intramacronucleata</taxon>
        <taxon>Oligohymenophorea</taxon>
        <taxon>Hymenostomatida</taxon>
        <taxon>Ophryoglenina</taxon>
        <taxon>Ichthyophthirius</taxon>
    </lineage>
</organism>
<keyword evidence="5 7" id="KW-1133">Transmembrane helix</keyword>
<reference evidence="9 10" key="1">
    <citation type="submission" date="2011-07" db="EMBL/GenBank/DDBJ databases">
        <authorList>
            <person name="Coyne R."/>
            <person name="Brami D."/>
            <person name="Johnson J."/>
            <person name="Hostetler J."/>
            <person name="Hannick L."/>
            <person name="Clark T."/>
            <person name="Cassidy-Hanley D."/>
            <person name="Inman J."/>
        </authorList>
    </citation>
    <scope>NUCLEOTIDE SEQUENCE [LARGE SCALE GENOMIC DNA]</scope>
    <source>
        <strain evidence="9 10">G5</strain>
    </source>
</reference>
<dbReference type="Pfam" id="PF00083">
    <property type="entry name" value="Sugar_tr"/>
    <property type="match status" value="1"/>
</dbReference>
<proteinExistence type="inferred from homology"/>
<evidence type="ECO:0000313" key="10">
    <source>
        <dbReference type="Proteomes" id="UP000008983"/>
    </source>
</evidence>
<dbReference type="eggNOG" id="KOG0254">
    <property type="taxonomic scope" value="Eukaryota"/>
</dbReference>
<evidence type="ECO:0000256" key="7">
    <source>
        <dbReference type="SAM" id="Phobius"/>
    </source>
</evidence>
<dbReference type="SUPFAM" id="SSF103473">
    <property type="entry name" value="MFS general substrate transporter"/>
    <property type="match status" value="1"/>
</dbReference>
<dbReference type="InterPro" id="IPR005829">
    <property type="entry name" value="Sugar_transporter_CS"/>
</dbReference>
<feature type="transmembrane region" description="Helical" evidence="7">
    <location>
        <begin position="128"/>
        <end position="151"/>
    </location>
</feature>
<dbReference type="PANTHER" id="PTHR48020">
    <property type="entry name" value="PROTON MYO-INOSITOL COTRANSPORTER"/>
    <property type="match status" value="1"/>
</dbReference>
<gene>
    <name evidence="9" type="ORF">IMG5_155300</name>
</gene>
<evidence type="ECO:0000256" key="5">
    <source>
        <dbReference type="ARBA" id="ARBA00022989"/>
    </source>
</evidence>
<feature type="transmembrane region" description="Helical" evidence="7">
    <location>
        <begin position="30"/>
        <end position="52"/>
    </location>
</feature>
<dbReference type="OMA" id="SALISIX"/>
<evidence type="ECO:0000256" key="6">
    <source>
        <dbReference type="ARBA" id="ARBA00023136"/>
    </source>
</evidence>
<dbReference type="Proteomes" id="UP000008983">
    <property type="component" value="Unassembled WGS sequence"/>
</dbReference>
<dbReference type="PANTHER" id="PTHR48020:SF12">
    <property type="entry name" value="PROTON MYO-INOSITOL COTRANSPORTER"/>
    <property type="match status" value="1"/>
</dbReference>
<accession>G0QZ96</accession>
<dbReference type="AlphaFoldDB" id="G0QZ96"/>
<comment type="subcellular location">
    <subcellularLocation>
        <location evidence="1">Membrane</location>
        <topology evidence="1">Multi-pass membrane protein</topology>
    </subcellularLocation>
</comment>
<evidence type="ECO:0000256" key="1">
    <source>
        <dbReference type="ARBA" id="ARBA00004141"/>
    </source>
</evidence>
<feature type="transmembrane region" description="Helical" evidence="7">
    <location>
        <begin position="163"/>
        <end position="184"/>
    </location>
</feature>